<name>A0A1D1UZM4_RAMVA</name>
<gene>
    <name evidence="3" type="primary">RvY_06727-1</name>
    <name evidence="3" type="synonym">RvY_06727.1</name>
    <name evidence="3" type="ORF">RvY_06727</name>
</gene>
<evidence type="ECO:0000256" key="1">
    <source>
        <dbReference type="SAM" id="MobiDB-lite"/>
    </source>
</evidence>
<dbReference type="CDD" id="cd18719">
    <property type="entry name" value="PIN_Zc3h12a-N4BP1-like"/>
    <property type="match status" value="1"/>
</dbReference>
<keyword evidence="4" id="KW-1185">Reference proteome</keyword>
<dbReference type="InterPro" id="IPR021869">
    <property type="entry name" value="RNase_Zc3h12_NYN"/>
</dbReference>
<accession>A0A1D1UZM4</accession>
<protein>
    <recommendedName>
        <fullName evidence="2">C2H2-type domain-containing protein</fullName>
    </recommendedName>
</protein>
<feature type="region of interest" description="Disordered" evidence="1">
    <location>
        <begin position="236"/>
        <end position="272"/>
    </location>
</feature>
<dbReference type="PANTHER" id="PTHR12876">
    <property type="entry name" value="N4BP1-RELATED"/>
    <property type="match status" value="1"/>
</dbReference>
<feature type="region of interest" description="Disordered" evidence="1">
    <location>
        <begin position="289"/>
        <end position="335"/>
    </location>
</feature>
<feature type="domain" description="C2H2-type" evidence="2">
    <location>
        <begin position="397"/>
        <end position="419"/>
    </location>
</feature>
<dbReference type="GO" id="GO:0003729">
    <property type="term" value="F:mRNA binding"/>
    <property type="evidence" value="ECO:0007669"/>
    <property type="project" value="TreeGrafter"/>
</dbReference>
<feature type="compositionally biased region" description="Basic residues" evidence="1">
    <location>
        <begin position="317"/>
        <end position="326"/>
    </location>
</feature>
<feature type="region of interest" description="Disordered" evidence="1">
    <location>
        <begin position="27"/>
        <end position="46"/>
    </location>
</feature>
<dbReference type="AlphaFoldDB" id="A0A1D1UZM4"/>
<dbReference type="PROSITE" id="PS00028">
    <property type="entry name" value="ZINC_FINGER_C2H2_1"/>
    <property type="match status" value="1"/>
</dbReference>
<dbReference type="Gene3D" id="3.40.50.11980">
    <property type="match status" value="1"/>
</dbReference>
<dbReference type="Pfam" id="PF11977">
    <property type="entry name" value="RNase_Zc3h12a"/>
    <property type="match status" value="1"/>
</dbReference>
<dbReference type="GO" id="GO:0005634">
    <property type="term" value="C:nucleus"/>
    <property type="evidence" value="ECO:0007669"/>
    <property type="project" value="TreeGrafter"/>
</dbReference>
<dbReference type="Proteomes" id="UP000186922">
    <property type="component" value="Unassembled WGS sequence"/>
</dbReference>
<dbReference type="InterPro" id="IPR051101">
    <property type="entry name" value="ZC3H12/N4BP1_RNase_Reg"/>
</dbReference>
<evidence type="ECO:0000313" key="4">
    <source>
        <dbReference type="Proteomes" id="UP000186922"/>
    </source>
</evidence>
<dbReference type="InterPro" id="IPR013087">
    <property type="entry name" value="Znf_C2H2_type"/>
</dbReference>
<dbReference type="OrthoDB" id="392925at2759"/>
<dbReference type="PANTHER" id="PTHR12876:SF35">
    <property type="entry name" value="LD08718P-RELATED"/>
    <property type="match status" value="1"/>
</dbReference>
<reference evidence="3 4" key="1">
    <citation type="journal article" date="2016" name="Nat. Commun.">
        <title>Extremotolerant tardigrade genome and improved radiotolerance of human cultured cells by tardigrade-unique protein.</title>
        <authorList>
            <person name="Hashimoto T."/>
            <person name="Horikawa D.D."/>
            <person name="Saito Y."/>
            <person name="Kuwahara H."/>
            <person name="Kozuka-Hata H."/>
            <person name="Shin-I T."/>
            <person name="Minakuchi Y."/>
            <person name="Ohishi K."/>
            <person name="Motoyama A."/>
            <person name="Aizu T."/>
            <person name="Enomoto A."/>
            <person name="Kondo K."/>
            <person name="Tanaka S."/>
            <person name="Hara Y."/>
            <person name="Koshikawa S."/>
            <person name="Sagara H."/>
            <person name="Miura T."/>
            <person name="Yokobori S."/>
            <person name="Miyagawa K."/>
            <person name="Suzuki Y."/>
            <person name="Kubo T."/>
            <person name="Oyama M."/>
            <person name="Kohara Y."/>
            <person name="Fujiyama A."/>
            <person name="Arakawa K."/>
            <person name="Katayama T."/>
            <person name="Toyoda A."/>
            <person name="Kunieda T."/>
        </authorList>
    </citation>
    <scope>NUCLEOTIDE SEQUENCE [LARGE SCALE GENOMIC DNA]</scope>
    <source>
        <strain evidence="3 4">YOKOZUNA-1</strain>
    </source>
</reference>
<comment type="caution">
    <text evidence="3">The sequence shown here is derived from an EMBL/GenBank/DDBJ whole genome shotgun (WGS) entry which is preliminary data.</text>
</comment>
<dbReference type="STRING" id="947166.A0A1D1UZM4"/>
<feature type="compositionally biased region" description="Acidic residues" evidence="1">
    <location>
        <begin position="474"/>
        <end position="483"/>
    </location>
</feature>
<organism evidence="3 4">
    <name type="scientific">Ramazzottius varieornatus</name>
    <name type="common">Water bear</name>
    <name type="synonym">Tardigrade</name>
    <dbReference type="NCBI Taxonomy" id="947166"/>
    <lineage>
        <taxon>Eukaryota</taxon>
        <taxon>Metazoa</taxon>
        <taxon>Ecdysozoa</taxon>
        <taxon>Tardigrada</taxon>
        <taxon>Eutardigrada</taxon>
        <taxon>Parachela</taxon>
        <taxon>Hypsibioidea</taxon>
        <taxon>Ramazzottiidae</taxon>
        <taxon>Ramazzottius</taxon>
    </lineage>
</organism>
<evidence type="ECO:0000259" key="2">
    <source>
        <dbReference type="PROSITE" id="PS00028"/>
    </source>
</evidence>
<dbReference type="EMBL" id="BDGG01000003">
    <property type="protein sequence ID" value="GAU95046.1"/>
    <property type="molecule type" value="Genomic_DNA"/>
</dbReference>
<feature type="compositionally biased region" description="Polar residues" evidence="1">
    <location>
        <begin position="298"/>
        <end position="309"/>
    </location>
</feature>
<dbReference type="GO" id="GO:0036464">
    <property type="term" value="C:cytoplasmic ribonucleoprotein granule"/>
    <property type="evidence" value="ECO:0007669"/>
    <property type="project" value="TreeGrafter"/>
</dbReference>
<sequence>MSQMFTPQPCSHCSHCSHCSWPGIQQQSTPRYGPAEPSTSYLAPSSAKHLPLAPPVPLIHLPSHPKKTTVIIDGSNVAMSHGHHKVFSWKGIDTCVKFFQQNGNPTYVVTPRWRKSCHTPAAKEENLRIIAALEEQGIMAWTPSRQIGSRMTASYDDPFILTYAQKTNGVIISNDYFRDVLKKCPQFREIIEERTLMFTFFEDAFYLPADQQGKYSKISTEALLNGTNDGWTGGMIPQAPLGSRDPTCSKTSLPALDSVPSTSSDVLEPYRKSRSPLKLKEKRLRRISKKKAKLNQCKAGTSEDTLTKLSESDTGRSKRKMKKKPKVGPSAESAVEPAVEAALEPAVVQDWGSSVDGWKNPFSVMPMSDAARRFLLTTKPEITTAISKPDGSMDWTCVLCLKKFREETFLMGHLDSSLHIQRLRETVAATENFFRNIVGRVVAAGTGLFSVHVNSPEPTKLAEEDAARVPDAVEPGEESADSV</sequence>
<dbReference type="GO" id="GO:0004521">
    <property type="term" value="F:RNA endonuclease activity"/>
    <property type="evidence" value="ECO:0007669"/>
    <property type="project" value="TreeGrafter"/>
</dbReference>
<proteinExistence type="predicted"/>
<evidence type="ECO:0000313" key="3">
    <source>
        <dbReference type="EMBL" id="GAU95046.1"/>
    </source>
</evidence>
<dbReference type="FunFam" id="3.40.50.11980:FF:000001">
    <property type="entry name" value="ZC3H12A isoform 1"/>
    <property type="match status" value="1"/>
</dbReference>
<feature type="region of interest" description="Disordered" evidence="1">
    <location>
        <begin position="457"/>
        <end position="483"/>
    </location>
</feature>